<feature type="domain" description="TTI1 C-terminal TPR" evidence="3">
    <location>
        <begin position="752"/>
        <end position="1021"/>
    </location>
</feature>
<dbReference type="InterPro" id="IPR057567">
    <property type="entry name" value="TPR_TTI1_C"/>
</dbReference>
<reference evidence="4 5" key="1">
    <citation type="submission" date="2019-02" db="EMBL/GenBank/DDBJ databases">
        <title>Genome sequencing of the rare red list fungi Hericium alpestre (H. flagellum).</title>
        <authorList>
            <person name="Buettner E."/>
            <person name="Kellner H."/>
        </authorList>
    </citation>
    <scope>NUCLEOTIDE SEQUENCE [LARGE SCALE GENOMIC DNA]</scope>
    <source>
        <strain evidence="4 5">DSM 108284</strain>
    </source>
</reference>
<gene>
    <name evidence="4" type="ORF">EWM64_g2023</name>
</gene>
<dbReference type="EMBL" id="SFCI01000153">
    <property type="protein sequence ID" value="TFY81993.1"/>
    <property type="molecule type" value="Genomic_DNA"/>
</dbReference>
<dbReference type="InterPro" id="IPR057566">
    <property type="entry name" value="TPR_TTI1_N"/>
</dbReference>
<evidence type="ECO:0000313" key="4">
    <source>
        <dbReference type="EMBL" id="TFY81993.1"/>
    </source>
</evidence>
<dbReference type="Pfam" id="PF21547">
    <property type="entry name" value="TTI1"/>
    <property type="match status" value="1"/>
</dbReference>
<protein>
    <submittedName>
        <fullName evidence="4">Uncharacterized protein</fullName>
    </submittedName>
</protein>
<dbReference type="STRING" id="135208.A0A4Z0A6L2"/>
<dbReference type="PANTHER" id="PTHR18460:SF3">
    <property type="entry name" value="TELO2-INTERACTING PROTEIN 1 HOMOLOG"/>
    <property type="match status" value="1"/>
</dbReference>
<sequence length="1059" mass="116303">MAEQSSREAFQQLRPICVTLLGNSLLTPSNASQVLSLLSDLHQILQRLQNEKQALSPQLLSYTVFPLTSILQRNAPSAIPDRVLEKLLLVLSTLCENWWWYCDQKTWEQLFMLCGAVIGDIEGKGKGKARDDETKEAAVNCLISLTRERDENEAPEVIASGGAPRNVLMQFQAHAQSPKFIPILGQTIDALMRSATSSHRPLQSRSLHALQTLISLYAPDGFVPSILPGVVSAMTRIALGTSTAKGWSKGIIVAESLAVMRDVTIRSIGDEICLKEGAVRDITDLDDLVGAAISPRVSSSPPQPFSTDRSPSWLRGTSSQLIIALNTITPLVSHSNPGALDGLCSFSESILASTQLTLPQAQPLLLSFLLSLSQSQFDSVSHNARDALFRLLGGSPKLQHSLLQSLLDTARDNLTTLPRLLSSHSDAKVEHVAGQVEAICLLAAPRGESQLKSKLAPVSTGIGKLLGPMGGIESRGSLKLTLKLVFTRTAQISLERMFRALGAAGGEDCLFAIEWLLEGITGVVLNSSDDTIHPRSSLDRLRRAEKAARGIARSVAELWDQEGVDLETPELHVDELESEAPTEHVQGLLALDPSLGVIQTQPRNEPPTQSAEQPLLHQCMSLQVLSITAGILQVRFASLLLHTLYPILHSVVSPFQPLATSGLAALSFVAQSMSYASPANLLLSNFDYALDAISRRLSRQWLDVDALKVLVVLIRLIGRDVVHKAGDVVEECFDRLDEYHGYEVIVEGLVQVLAEVVKVVEEDEDSHVTHEQDSASHLEPISDEQRFAALVDWFKTRHDKMDDEDTNYGPAPRTAWGKSKEEEPPATPTQALTKQIVSRSIYFLTHGSPLVRARILTLLSTAVPVLPESALLPSIHQAWPFILNRFSDAEPFVISAAASLVESLSTHVGPFMARRIWDDVWPRFRSLLDKLRLADSENALARRSAGGVGTESAYTHSHRLYRSIIRTMTAAARHVQAQDSSTWEMMLSFRRFLHREAQEELQGSARELYIAVGKKNGDVVWLALLATTGALKGSVAFLTEERWDIKQNVEMILQHIDRR</sequence>
<dbReference type="Pfam" id="PF24181">
    <property type="entry name" value="TPR_TTI1_C"/>
    <property type="match status" value="1"/>
</dbReference>
<organism evidence="4 5">
    <name type="scientific">Hericium alpestre</name>
    <dbReference type="NCBI Taxonomy" id="135208"/>
    <lineage>
        <taxon>Eukaryota</taxon>
        <taxon>Fungi</taxon>
        <taxon>Dikarya</taxon>
        <taxon>Basidiomycota</taxon>
        <taxon>Agaricomycotina</taxon>
        <taxon>Agaricomycetes</taxon>
        <taxon>Russulales</taxon>
        <taxon>Hericiaceae</taxon>
        <taxon>Hericium</taxon>
    </lineage>
</organism>
<dbReference type="PANTHER" id="PTHR18460">
    <property type="entry name" value="TEL2 INTERACTING PROTEIN 1 TTI1 FAMILY MEMBER"/>
    <property type="match status" value="1"/>
</dbReference>
<name>A0A4Z0A6L2_9AGAM</name>
<dbReference type="SUPFAM" id="SSF48371">
    <property type="entry name" value="ARM repeat"/>
    <property type="match status" value="1"/>
</dbReference>
<evidence type="ECO:0000259" key="2">
    <source>
        <dbReference type="Pfam" id="PF24173"/>
    </source>
</evidence>
<proteinExistence type="predicted"/>
<evidence type="ECO:0000259" key="3">
    <source>
        <dbReference type="Pfam" id="PF24181"/>
    </source>
</evidence>
<dbReference type="OrthoDB" id="49511at2759"/>
<feature type="domain" description="TTI1 N-terminal TPR" evidence="2">
    <location>
        <begin position="10"/>
        <end position="375"/>
    </location>
</feature>
<dbReference type="InterPro" id="IPR016024">
    <property type="entry name" value="ARM-type_fold"/>
</dbReference>
<dbReference type="InterPro" id="IPR049362">
    <property type="entry name" value="TTI1_rpt"/>
</dbReference>
<evidence type="ECO:0000256" key="1">
    <source>
        <dbReference type="SAM" id="MobiDB-lite"/>
    </source>
</evidence>
<dbReference type="AlphaFoldDB" id="A0A4Z0A6L2"/>
<feature type="region of interest" description="Disordered" evidence="1">
    <location>
        <begin position="801"/>
        <end position="831"/>
    </location>
</feature>
<accession>A0A4Z0A6L2</accession>
<keyword evidence="5" id="KW-1185">Reference proteome</keyword>
<dbReference type="InterPro" id="IPR052587">
    <property type="entry name" value="TELO2-interacting_protein_1"/>
</dbReference>
<dbReference type="InterPro" id="IPR011989">
    <property type="entry name" value="ARM-like"/>
</dbReference>
<dbReference type="Proteomes" id="UP000298061">
    <property type="component" value="Unassembled WGS sequence"/>
</dbReference>
<dbReference type="GO" id="GO:0005737">
    <property type="term" value="C:cytoplasm"/>
    <property type="evidence" value="ECO:0007669"/>
    <property type="project" value="TreeGrafter"/>
</dbReference>
<evidence type="ECO:0000313" key="5">
    <source>
        <dbReference type="Proteomes" id="UP000298061"/>
    </source>
</evidence>
<dbReference type="Pfam" id="PF24173">
    <property type="entry name" value="TPR_TTI1_N"/>
    <property type="match status" value="1"/>
</dbReference>
<dbReference type="Gene3D" id="1.25.10.10">
    <property type="entry name" value="Leucine-rich Repeat Variant"/>
    <property type="match status" value="1"/>
</dbReference>
<comment type="caution">
    <text evidence="4">The sequence shown here is derived from an EMBL/GenBank/DDBJ whole genome shotgun (WGS) entry which is preliminary data.</text>
</comment>